<evidence type="ECO:0000313" key="10">
    <source>
        <dbReference type="Proteomes" id="UP000235672"/>
    </source>
</evidence>
<dbReference type="Proteomes" id="UP000235672">
    <property type="component" value="Unassembled WGS sequence"/>
</dbReference>
<sequence>MAYIGGYGPTIVATMWAETGITLLFVALRLYTRIRINRTVGWDDYLISLSSVMMIPYSVSMTLAALQGLGRHSIELSLDEIMQSTRYIVIGQTFSLVGIAASKVSVAAFLLRITIRQWHNWILYITIFFVTTSCFICALFDYIRCDPIESIWNFFLPGKCWMDAKGFTTLSAAVGGISAAADFILAILPWFILWNLNMKRKDKNLIATSMSLGIFAGICGIIRTTTVERIFTGDDYSCAFPLSPQKPYNQPTNRFLTGETVGLILWSSTEATVTILTATIPTLRPLYKQLFLRQPINNYRLNAVQKSPSNFNFSPYVPSNYQSKSSVSTGATGHSRSDSDRSDQSIINHGAAPGNGSIICTEVVYVEFEERENPQTPDIDRWNKRHCQTWEVV</sequence>
<comment type="subcellular location">
    <subcellularLocation>
        <location evidence="1">Membrane</location>
        <topology evidence="1">Multi-pass membrane protein</topology>
    </subcellularLocation>
</comment>
<evidence type="ECO:0000313" key="9">
    <source>
        <dbReference type="EMBL" id="PMD24648.1"/>
    </source>
</evidence>
<feature type="region of interest" description="Disordered" evidence="6">
    <location>
        <begin position="321"/>
        <end position="353"/>
    </location>
</feature>
<comment type="similarity">
    <text evidence="5">Belongs to the SAT4 family.</text>
</comment>
<keyword evidence="4 7" id="KW-0472">Membrane</keyword>
<feature type="transmembrane region" description="Helical" evidence="7">
    <location>
        <begin position="87"/>
        <end position="110"/>
    </location>
</feature>
<keyword evidence="10" id="KW-1185">Reference proteome</keyword>
<gene>
    <name evidence="9" type="ORF">NA56DRAFT_656344</name>
</gene>
<dbReference type="InterPro" id="IPR052337">
    <property type="entry name" value="SAT4-like"/>
</dbReference>
<feature type="transmembrane region" description="Helical" evidence="7">
    <location>
        <begin position="122"/>
        <end position="143"/>
    </location>
</feature>
<feature type="transmembrane region" description="Helical" evidence="7">
    <location>
        <begin position="44"/>
        <end position="67"/>
    </location>
</feature>
<dbReference type="OrthoDB" id="5417887at2759"/>
<dbReference type="AlphaFoldDB" id="A0A2J6QEJ8"/>
<feature type="domain" description="Rhodopsin" evidence="8">
    <location>
        <begin position="28"/>
        <end position="288"/>
    </location>
</feature>
<protein>
    <recommendedName>
        <fullName evidence="8">Rhodopsin domain-containing protein</fullName>
    </recommendedName>
</protein>
<dbReference type="PANTHER" id="PTHR33048">
    <property type="entry name" value="PTH11-LIKE INTEGRAL MEMBRANE PROTEIN (AFU_ORTHOLOGUE AFUA_5G11245)"/>
    <property type="match status" value="1"/>
</dbReference>
<feature type="transmembrane region" description="Helical" evidence="7">
    <location>
        <begin position="172"/>
        <end position="193"/>
    </location>
</feature>
<evidence type="ECO:0000256" key="7">
    <source>
        <dbReference type="SAM" id="Phobius"/>
    </source>
</evidence>
<name>A0A2J6QEJ8_9HELO</name>
<evidence type="ECO:0000256" key="3">
    <source>
        <dbReference type="ARBA" id="ARBA00022989"/>
    </source>
</evidence>
<proteinExistence type="inferred from homology"/>
<feature type="transmembrane region" description="Helical" evidence="7">
    <location>
        <begin position="12"/>
        <end position="32"/>
    </location>
</feature>
<evidence type="ECO:0000256" key="1">
    <source>
        <dbReference type="ARBA" id="ARBA00004141"/>
    </source>
</evidence>
<reference evidence="9 10" key="1">
    <citation type="submission" date="2016-05" db="EMBL/GenBank/DDBJ databases">
        <title>A degradative enzymes factory behind the ericoid mycorrhizal symbiosis.</title>
        <authorList>
            <consortium name="DOE Joint Genome Institute"/>
            <person name="Martino E."/>
            <person name="Morin E."/>
            <person name="Grelet G."/>
            <person name="Kuo A."/>
            <person name="Kohler A."/>
            <person name="Daghino S."/>
            <person name="Barry K."/>
            <person name="Choi C."/>
            <person name="Cichocki N."/>
            <person name="Clum A."/>
            <person name="Copeland A."/>
            <person name="Hainaut M."/>
            <person name="Haridas S."/>
            <person name="Labutti K."/>
            <person name="Lindquist E."/>
            <person name="Lipzen A."/>
            <person name="Khouja H.-R."/>
            <person name="Murat C."/>
            <person name="Ohm R."/>
            <person name="Olson A."/>
            <person name="Spatafora J."/>
            <person name="Veneault-Fourrey C."/>
            <person name="Henrissat B."/>
            <person name="Grigoriev I."/>
            <person name="Martin F."/>
            <person name="Perotto S."/>
        </authorList>
    </citation>
    <scope>NUCLEOTIDE SEQUENCE [LARGE SCALE GENOMIC DNA]</scope>
    <source>
        <strain evidence="9 10">UAMH 7357</strain>
    </source>
</reference>
<accession>A0A2J6QEJ8</accession>
<feature type="compositionally biased region" description="Polar residues" evidence="6">
    <location>
        <begin position="321"/>
        <end position="334"/>
    </location>
</feature>
<dbReference type="PANTHER" id="PTHR33048:SF93">
    <property type="entry name" value="INTEGRAL MEMBRANE PROTEIN"/>
    <property type="match status" value="1"/>
</dbReference>
<dbReference type="InterPro" id="IPR049326">
    <property type="entry name" value="Rhodopsin_dom_fungi"/>
</dbReference>
<evidence type="ECO:0000256" key="2">
    <source>
        <dbReference type="ARBA" id="ARBA00022692"/>
    </source>
</evidence>
<evidence type="ECO:0000256" key="4">
    <source>
        <dbReference type="ARBA" id="ARBA00023136"/>
    </source>
</evidence>
<dbReference type="GO" id="GO:0016020">
    <property type="term" value="C:membrane"/>
    <property type="evidence" value="ECO:0007669"/>
    <property type="project" value="UniProtKB-SubCell"/>
</dbReference>
<feature type="transmembrane region" description="Helical" evidence="7">
    <location>
        <begin position="205"/>
        <end position="223"/>
    </location>
</feature>
<evidence type="ECO:0000256" key="5">
    <source>
        <dbReference type="ARBA" id="ARBA00038359"/>
    </source>
</evidence>
<dbReference type="EMBL" id="KZ613472">
    <property type="protein sequence ID" value="PMD24648.1"/>
    <property type="molecule type" value="Genomic_DNA"/>
</dbReference>
<dbReference type="Pfam" id="PF20684">
    <property type="entry name" value="Fung_rhodopsin"/>
    <property type="match status" value="1"/>
</dbReference>
<evidence type="ECO:0000259" key="8">
    <source>
        <dbReference type="Pfam" id="PF20684"/>
    </source>
</evidence>
<organism evidence="9 10">
    <name type="scientific">Hyaloscypha hepaticicola</name>
    <dbReference type="NCBI Taxonomy" id="2082293"/>
    <lineage>
        <taxon>Eukaryota</taxon>
        <taxon>Fungi</taxon>
        <taxon>Dikarya</taxon>
        <taxon>Ascomycota</taxon>
        <taxon>Pezizomycotina</taxon>
        <taxon>Leotiomycetes</taxon>
        <taxon>Helotiales</taxon>
        <taxon>Hyaloscyphaceae</taxon>
        <taxon>Hyaloscypha</taxon>
    </lineage>
</organism>
<keyword evidence="2 7" id="KW-0812">Transmembrane</keyword>
<keyword evidence="3 7" id="KW-1133">Transmembrane helix</keyword>
<evidence type="ECO:0000256" key="6">
    <source>
        <dbReference type="SAM" id="MobiDB-lite"/>
    </source>
</evidence>